<dbReference type="KEGG" id="tsv:DSM104635_02623"/>
<evidence type="ECO:0000313" key="3">
    <source>
        <dbReference type="Proteomes" id="UP000431269"/>
    </source>
</evidence>
<feature type="transmembrane region" description="Helical" evidence="1">
    <location>
        <begin position="18"/>
        <end position="39"/>
    </location>
</feature>
<feature type="transmembrane region" description="Helical" evidence="1">
    <location>
        <begin position="59"/>
        <end position="76"/>
    </location>
</feature>
<reference evidence="3" key="1">
    <citation type="submission" date="2019-12" db="EMBL/GenBank/DDBJ databases">
        <title>Complete genome of Terracaulis silvestris 0127_4.</title>
        <authorList>
            <person name="Vieira S."/>
            <person name="Riedel T."/>
            <person name="Sproer C."/>
            <person name="Pascual J."/>
            <person name="Boedeker C."/>
            <person name="Overmann J."/>
        </authorList>
    </citation>
    <scope>NUCLEOTIDE SEQUENCE [LARGE SCALE GENOMIC DNA]</scope>
    <source>
        <strain evidence="3">0127_4</strain>
    </source>
</reference>
<feature type="transmembrane region" description="Helical" evidence="1">
    <location>
        <begin position="83"/>
        <end position="99"/>
    </location>
</feature>
<protein>
    <submittedName>
        <fullName evidence="2">Uncharacterized protein</fullName>
    </submittedName>
</protein>
<dbReference type="EMBL" id="CP047045">
    <property type="protein sequence ID" value="QGZ95772.1"/>
    <property type="molecule type" value="Genomic_DNA"/>
</dbReference>
<evidence type="ECO:0000256" key="1">
    <source>
        <dbReference type="SAM" id="Phobius"/>
    </source>
</evidence>
<dbReference type="RefSeq" id="WP_158766606.1">
    <property type="nucleotide sequence ID" value="NZ_CP047045.1"/>
</dbReference>
<feature type="transmembrane region" description="Helical" evidence="1">
    <location>
        <begin position="142"/>
        <end position="158"/>
    </location>
</feature>
<evidence type="ECO:0000313" key="2">
    <source>
        <dbReference type="EMBL" id="QGZ95772.1"/>
    </source>
</evidence>
<sequence length="247" mass="27692">MSSGDAAARPNDISASSVWLICAALYAVLMVIVFLYPAAIWGPETTQGRASELGVLESVQNAVLLIALVLMIRLAIRAPERNLRLWAIFIAFGTFFLLGEEISWGQHYFGWVTTGVFEQINDQGETNLHNTEGGWLDQKPRAILLFGMILGTIVHPLVKHFRKGRGLFDNPWWLAPTLASLAPVVFSQLGSMPERIDDLNDALHLWSFSAQDFTNNFRSSEMEEVFLYVFFITYTASILKRLPAKAR</sequence>
<gene>
    <name evidence="2" type="ORF">DSM104635_02623</name>
</gene>
<proteinExistence type="predicted"/>
<keyword evidence="1" id="KW-0812">Transmembrane</keyword>
<organism evidence="2 3">
    <name type="scientific">Terricaulis silvestris</name>
    <dbReference type="NCBI Taxonomy" id="2686094"/>
    <lineage>
        <taxon>Bacteria</taxon>
        <taxon>Pseudomonadati</taxon>
        <taxon>Pseudomonadota</taxon>
        <taxon>Alphaproteobacteria</taxon>
        <taxon>Caulobacterales</taxon>
        <taxon>Caulobacteraceae</taxon>
        <taxon>Terricaulis</taxon>
    </lineage>
</organism>
<name>A0A6I6MVY0_9CAUL</name>
<keyword evidence="3" id="KW-1185">Reference proteome</keyword>
<dbReference type="Proteomes" id="UP000431269">
    <property type="component" value="Chromosome"/>
</dbReference>
<accession>A0A6I6MVY0</accession>
<keyword evidence="1" id="KW-0472">Membrane</keyword>
<dbReference type="AlphaFoldDB" id="A0A6I6MVY0"/>
<keyword evidence="1" id="KW-1133">Transmembrane helix</keyword>